<comment type="subcellular location">
    <subcellularLocation>
        <location evidence="1">Nucleus</location>
    </subcellularLocation>
</comment>
<dbReference type="GO" id="GO:0043034">
    <property type="term" value="C:costamere"/>
    <property type="evidence" value="ECO:0007669"/>
    <property type="project" value="TreeGrafter"/>
</dbReference>
<gene>
    <name evidence="4" type="ORF">QTO34_020215</name>
</gene>
<dbReference type="InterPro" id="IPR052082">
    <property type="entry name" value="Myelin_sheath_structural"/>
</dbReference>
<evidence type="ECO:0000256" key="1">
    <source>
        <dbReference type="ARBA" id="ARBA00004123"/>
    </source>
</evidence>
<dbReference type="GO" id="GO:0043484">
    <property type="term" value="P:regulation of RNA splicing"/>
    <property type="evidence" value="ECO:0007669"/>
    <property type="project" value="TreeGrafter"/>
</dbReference>
<name>A0AA40HY75_CNENI</name>
<sequence length="105" mass="11033">MPKVQMPSMKMPTTSRAPGGHQGAQTRLKDAKGEVTVPDMEVSLPSVDLDIKSPGAKLEGDIVVGDTEVATKDSKFKMPKFKMPSFGTSGQASPLGFSGRDPAKG</sequence>
<feature type="region of interest" description="Disordered" evidence="3">
    <location>
        <begin position="79"/>
        <end position="105"/>
    </location>
</feature>
<dbReference type="PANTHER" id="PTHR23348:SF37">
    <property type="entry name" value="PROTEIN AHNAK2"/>
    <property type="match status" value="1"/>
</dbReference>
<organism evidence="4 5">
    <name type="scientific">Cnephaeus nilssonii</name>
    <name type="common">Northern bat</name>
    <name type="synonym">Eptesicus nilssonii</name>
    <dbReference type="NCBI Taxonomy" id="3371016"/>
    <lineage>
        <taxon>Eukaryota</taxon>
        <taxon>Metazoa</taxon>
        <taxon>Chordata</taxon>
        <taxon>Craniata</taxon>
        <taxon>Vertebrata</taxon>
        <taxon>Euteleostomi</taxon>
        <taxon>Mammalia</taxon>
        <taxon>Eutheria</taxon>
        <taxon>Laurasiatheria</taxon>
        <taxon>Chiroptera</taxon>
        <taxon>Yangochiroptera</taxon>
        <taxon>Vespertilionidae</taxon>
        <taxon>Cnephaeus</taxon>
    </lineage>
</organism>
<evidence type="ECO:0000256" key="2">
    <source>
        <dbReference type="ARBA" id="ARBA00023242"/>
    </source>
</evidence>
<evidence type="ECO:0000313" key="4">
    <source>
        <dbReference type="EMBL" id="KAK1339532.1"/>
    </source>
</evidence>
<dbReference type="GO" id="GO:0005634">
    <property type="term" value="C:nucleus"/>
    <property type="evidence" value="ECO:0007669"/>
    <property type="project" value="UniProtKB-SubCell"/>
</dbReference>
<protein>
    <submittedName>
        <fullName evidence="4">Uncharacterized protein</fullName>
    </submittedName>
</protein>
<feature type="region of interest" description="Disordered" evidence="3">
    <location>
        <begin position="1"/>
        <end position="32"/>
    </location>
</feature>
<dbReference type="PANTHER" id="PTHR23348">
    <property type="entry name" value="PERIAXIN/AHNAK"/>
    <property type="match status" value="1"/>
</dbReference>
<keyword evidence="5" id="KW-1185">Reference proteome</keyword>
<proteinExistence type="predicted"/>
<reference evidence="4" key="1">
    <citation type="submission" date="2023-06" db="EMBL/GenBank/DDBJ databases">
        <title>Reference genome for the Northern bat (Eptesicus nilssonii), a most northern bat species.</title>
        <authorList>
            <person name="Laine V.N."/>
            <person name="Pulliainen A.T."/>
            <person name="Lilley T.M."/>
        </authorList>
    </citation>
    <scope>NUCLEOTIDE SEQUENCE</scope>
    <source>
        <strain evidence="4">BLF_Eptnil</strain>
        <tissue evidence="4">Kidney</tissue>
    </source>
</reference>
<comment type="caution">
    <text evidence="4">The sequence shown here is derived from an EMBL/GenBank/DDBJ whole genome shotgun (WGS) entry which is preliminary data.</text>
</comment>
<evidence type="ECO:0000313" key="5">
    <source>
        <dbReference type="Proteomes" id="UP001177744"/>
    </source>
</evidence>
<dbReference type="EMBL" id="JAULJE010000009">
    <property type="protein sequence ID" value="KAK1339532.1"/>
    <property type="molecule type" value="Genomic_DNA"/>
</dbReference>
<accession>A0AA40HY75</accession>
<evidence type="ECO:0000256" key="3">
    <source>
        <dbReference type="SAM" id="MobiDB-lite"/>
    </source>
</evidence>
<dbReference type="Proteomes" id="UP001177744">
    <property type="component" value="Unassembled WGS sequence"/>
</dbReference>
<dbReference type="AlphaFoldDB" id="A0AA40HY75"/>
<keyword evidence="2" id="KW-0539">Nucleus</keyword>